<evidence type="ECO:0000313" key="1">
    <source>
        <dbReference type="EMBL" id="MBZ5738501.1"/>
    </source>
</evidence>
<dbReference type="SUPFAM" id="SSF52540">
    <property type="entry name" value="P-loop containing nucleoside triphosphate hydrolases"/>
    <property type="match status" value="1"/>
</dbReference>
<accession>A0ABS7UCS6</accession>
<dbReference type="RefSeq" id="WP_224122875.1">
    <property type="nucleotide sequence ID" value="NZ_JAIQZJ010000005.1"/>
</dbReference>
<evidence type="ECO:0000313" key="2">
    <source>
        <dbReference type="Proteomes" id="UP000780875"/>
    </source>
</evidence>
<comment type="caution">
    <text evidence="1">The sequence shown here is derived from an EMBL/GenBank/DDBJ whole genome shotgun (WGS) entry which is preliminary data.</text>
</comment>
<dbReference type="EMBL" id="JAIQZJ010000005">
    <property type="protein sequence ID" value="MBZ5738501.1"/>
    <property type="molecule type" value="Genomic_DNA"/>
</dbReference>
<dbReference type="InterPro" id="IPR027417">
    <property type="entry name" value="P-loop_NTPase"/>
</dbReference>
<organism evidence="1 2">
    <name type="scientific">Nocardioides mangrovi</name>
    <dbReference type="NCBI Taxonomy" id="2874580"/>
    <lineage>
        <taxon>Bacteria</taxon>
        <taxon>Bacillati</taxon>
        <taxon>Actinomycetota</taxon>
        <taxon>Actinomycetes</taxon>
        <taxon>Propionibacteriales</taxon>
        <taxon>Nocardioidaceae</taxon>
        <taxon>Nocardioides</taxon>
    </lineage>
</organism>
<name>A0ABS7UCS6_9ACTN</name>
<proteinExistence type="predicted"/>
<reference evidence="1 2" key="1">
    <citation type="submission" date="2021-09" db="EMBL/GenBank/DDBJ databases">
        <title>Whole genome sequence of Nocardioides sp. GBK3QG-3.</title>
        <authorList>
            <person name="Tuo L."/>
        </authorList>
    </citation>
    <scope>NUCLEOTIDE SEQUENCE [LARGE SCALE GENOMIC DNA]</scope>
    <source>
        <strain evidence="1 2">GBK3QG-3</strain>
    </source>
</reference>
<keyword evidence="2" id="KW-1185">Reference proteome</keyword>
<dbReference type="Pfam" id="PF13469">
    <property type="entry name" value="Sulfotransfer_3"/>
    <property type="match status" value="1"/>
</dbReference>
<dbReference type="Gene3D" id="3.40.50.300">
    <property type="entry name" value="P-loop containing nucleotide triphosphate hydrolases"/>
    <property type="match status" value="1"/>
</dbReference>
<sequence>MSQIFVGGAARSGTTVFATRLGGYLASSVLPEAYFLGPTLLSVATGAPFAGFDPAWRLRTWELSDADFNSVQAAPDVVEAWSRALRAKGVDPLGSWIEHSPHNMRYCATLLRAFPDAHFVHLVRDGRAVGASLRRTDFGPHVSTAVARWWIESVAMGLAAERLFPDRVRLVRFEDFLADSEGVVGGLADAFGLDTSSHTVANPVSPVGSYTRRHHSLVDGEIRPERGSGWQSEVSDAWVRRFERVAGPMLDAFGYELVHPPQESPGQVSRVVDPMIDGVVQLGVKAPRRRLRRWRHAR</sequence>
<dbReference type="Proteomes" id="UP000780875">
    <property type="component" value="Unassembled WGS sequence"/>
</dbReference>
<protein>
    <submittedName>
        <fullName evidence="1">Sulfotransferase</fullName>
    </submittedName>
</protein>
<gene>
    <name evidence="1" type="ORF">K8U61_10045</name>
</gene>